<dbReference type="Gene3D" id="1.10.1170.10">
    <property type="entry name" value="Inhibitor Of Apoptosis Protein (2mihbC-IAP-1), Chain A"/>
    <property type="match status" value="3"/>
</dbReference>
<protein>
    <submittedName>
        <fullName evidence="7">Baculoviral IAP repeat-containing protein</fullName>
    </submittedName>
</protein>
<dbReference type="GO" id="GO:0043027">
    <property type="term" value="F:cysteine-type endopeptidase inhibitor activity involved in apoptotic process"/>
    <property type="evidence" value="ECO:0007669"/>
    <property type="project" value="TreeGrafter"/>
</dbReference>
<dbReference type="GO" id="GO:0061630">
    <property type="term" value="F:ubiquitin protein ligase activity"/>
    <property type="evidence" value="ECO:0007669"/>
    <property type="project" value="TreeGrafter"/>
</dbReference>
<organism evidence="7">
    <name type="scientific">Trachysalambria curvirostris nimavirus</name>
    <dbReference type="NCBI Taxonomy" id="2984282"/>
    <lineage>
        <taxon>Viruses</taxon>
        <taxon>Viruses incertae sedis</taxon>
        <taxon>Naldaviricetes</taxon>
        <taxon>Nimaviridae</taxon>
    </lineage>
</organism>
<dbReference type="Gene3D" id="3.30.40.10">
    <property type="entry name" value="Zinc/RING finger domain, C3HC4 (zinc finger)"/>
    <property type="match status" value="1"/>
</dbReference>
<dbReference type="InterPro" id="IPR001841">
    <property type="entry name" value="Znf_RING"/>
</dbReference>
<evidence type="ECO:0000256" key="3">
    <source>
        <dbReference type="ARBA" id="ARBA00022833"/>
    </source>
</evidence>
<keyword evidence="3" id="KW-0862">Zinc</keyword>
<feature type="region of interest" description="Disordered" evidence="5">
    <location>
        <begin position="512"/>
        <end position="554"/>
    </location>
</feature>
<dbReference type="Pfam" id="PF13920">
    <property type="entry name" value="zf-C3HC4_3"/>
    <property type="match status" value="1"/>
</dbReference>
<dbReference type="SMART" id="SM00238">
    <property type="entry name" value="BIR"/>
    <property type="match status" value="3"/>
</dbReference>
<dbReference type="Gene3D" id="1.10.8.10">
    <property type="entry name" value="DNA helicase RuvA subunit, C-terminal domain"/>
    <property type="match status" value="1"/>
</dbReference>
<dbReference type="CDD" id="cd16510">
    <property type="entry name" value="RING-HC_IAPs"/>
    <property type="match status" value="1"/>
</dbReference>
<dbReference type="PANTHER" id="PTHR10044">
    <property type="entry name" value="INHIBITOR OF APOPTOSIS"/>
    <property type="match status" value="1"/>
</dbReference>
<feature type="domain" description="RING-type" evidence="6">
    <location>
        <begin position="635"/>
        <end position="670"/>
    </location>
</feature>
<feature type="compositionally biased region" description="Low complexity" evidence="5">
    <location>
        <begin position="522"/>
        <end position="533"/>
    </location>
</feature>
<dbReference type="PROSITE" id="PS50089">
    <property type="entry name" value="ZF_RING_2"/>
    <property type="match status" value="1"/>
</dbReference>
<dbReference type="PROSITE" id="PS50143">
    <property type="entry name" value="BIR_REPEAT_2"/>
    <property type="match status" value="3"/>
</dbReference>
<dbReference type="GO" id="GO:0031398">
    <property type="term" value="P:positive regulation of protein ubiquitination"/>
    <property type="evidence" value="ECO:0007669"/>
    <property type="project" value="TreeGrafter"/>
</dbReference>
<proteinExistence type="predicted"/>
<dbReference type="GO" id="GO:0051726">
    <property type="term" value="P:regulation of cell cycle"/>
    <property type="evidence" value="ECO:0007669"/>
    <property type="project" value="TreeGrafter"/>
</dbReference>
<keyword evidence="2 4" id="KW-0863">Zinc-finger</keyword>
<evidence type="ECO:0000256" key="4">
    <source>
        <dbReference type="PROSITE-ProRule" id="PRU00175"/>
    </source>
</evidence>
<keyword evidence="1" id="KW-0479">Metal-binding</keyword>
<dbReference type="EMBL" id="LC738880">
    <property type="protein sequence ID" value="BDT62997.1"/>
    <property type="molecule type" value="Genomic_DNA"/>
</dbReference>
<dbReference type="SUPFAM" id="SSF57924">
    <property type="entry name" value="Inhibitor of apoptosis (IAP) repeat"/>
    <property type="match status" value="3"/>
</dbReference>
<evidence type="ECO:0000313" key="7">
    <source>
        <dbReference type="EMBL" id="BDT62997.1"/>
    </source>
</evidence>
<feature type="region of interest" description="Disordered" evidence="5">
    <location>
        <begin position="460"/>
        <end position="497"/>
    </location>
</feature>
<evidence type="ECO:0000256" key="5">
    <source>
        <dbReference type="SAM" id="MobiDB-lite"/>
    </source>
</evidence>
<dbReference type="PANTHER" id="PTHR10044:SF139">
    <property type="entry name" value="DEATH-ASSOCIATED INHIBITOR OF APOPTOSIS 2"/>
    <property type="match status" value="1"/>
</dbReference>
<dbReference type="InterPro" id="IPR001370">
    <property type="entry name" value="BIR_rpt"/>
</dbReference>
<reference evidence="7" key="1">
    <citation type="submission" date="2022-10" db="EMBL/GenBank/DDBJ databases">
        <title>Genome sequences of endogenous nimaviruses in decapod crustaceans.</title>
        <authorList>
            <person name="Kawato S."/>
            <person name="Nozaki R."/>
            <person name="Kondo H."/>
            <person name="Hirono I."/>
        </authorList>
    </citation>
    <scope>NUCLEOTIDE SEQUENCE</scope>
    <source>
        <strain evidence="7">Ube2021</strain>
    </source>
</reference>
<dbReference type="GO" id="GO:0008270">
    <property type="term" value="F:zinc ion binding"/>
    <property type="evidence" value="ECO:0007669"/>
    <property type="project" value="UniProtKB-KW"/>
</dbReference>
<dbReference type="InterPro" id="IPR050784">
    <property type="entry name" value="IAP"/>
</dbReference>
<dbReference type="FunFam" id="1.10.1170.10:FF:000002">
    <property type="entry name" value="Baculoviral IAP repeat containing 7"/>
    <property type="match status" value="1"/>
</dbReference>
<dbReference type="CDD" id="cd00022">
    <property type="entry name" value="BIR"/>
    <property type="match status" value="2"/>
</dbReference>
<evidence type="ECO:0000256" key="1">
    <source>
        <dbReference type="ARBA" id="ARBA00022723"/>
    </source>
</evidence>
<dbReference type="InterPro" id="IPR013083">
    <property type="entry name" value="Znf_RING/FYVE/PHD"/>
</dbReference>
<evidence type="ECO:0000256" key="2">
    <source>
        <dbReference type="ARBA" id="ARBA00022771"/>
    </source>
</evidence>
<sequence length="682" mass="75685">MGDHHTSLQREEYRLSTFGDHGFSVDKKILAMAGFYFTKRGDDVKCFDCNLEFDAKSLKATDDIAMIHRERSRDCVFAQSLDMGLFRIASDRARGAPSPRPAEGIRLNRPGRSKTFLSYDSLRYEKERLETFIDWPIEWLNPADLSADGFYYLRTADHCACIFCRGVVGAWEVGDTPRGEHQRHFPHCTFIRGKPVGNVPIIHSNILARLPVQENEPQNQATTHKPGADICGTPIFVTGGSPNKTDISLAAIGLPQYSGPKRRDFITTESRMGSFVGWPERVSQRPTDLAEAGFFYCGLSDHVRCFHCGNGLRNWEEDDIPWNEHATYYPECNFVLLKKGQDFIDKVRREKPPYALIAPAVKPTINKYAATTVLGSGSAAHWSLSDHDLDRLMDLDTVRHVLAMGFPTHIVRAVLRDRVKETGMPYFNTQPYIEAVLQKLEEEFRRSPLYIECLSETQDVHNTPRRASEDTTGTSPTPPPQTPPIIMTSDLLPDLPPEEEMTRNIETSNTNAKLGTAHEQPQEPQTSTSTTTPDVSSGTEDMEIDETGRGVTPTGRVITQADVAISMAEEVPRSPSSGPPLSLGSYGKVEEGAGNVVPDQPSSLGVRDCGGALSSPQSSDKLADELERIRDSRMCKVCMGTEMDVVFLPCAHMIACANCAAALVQCPICRKDIRYTIKPIVS</sequence>
<dbReference type="SMART" id="SM00184">
    <property type="entry name" value="RING"/>
    <property type="match status" value="1"/>
</dbReference>
<dbReference type="Pfam" id="PF00653">
    <property type="entry name" value="BIR"/>
    <property type="match status" value="3"/>
</dbReference>
<accession>A0A9C7BR30</accession>
<name>A0A9C7BR30_9VIRU</name>
<evidence type="ECO:0000259" key="6">
    <source>
        <dbReference type="PROSITE" id="PS50089"/>
    </source>
</evidence>